<dbReference type="InterPro" id="IPR002241">
    <property type="entry name" value="Glyco_hydro_27"/>
</dbReference>
<keyword evidence="2" id="KW-1015">Disulfide bond</keyword>
<dbReference type="OrthoDB" id="5795902at2759"/>
<dbReference type="GO" id="GO:0009311">
    <property type="term" value="P:oligosaccharide metabolic process"/>
    <property type="evidence" value="ECO:0007669"/>
    <property type="project" value="TreeGrafter"/>
</dbReference>
<keyword evidence="1" id="KW-0378">Hydrolase</keyword>
<dbReference type="CDD" id="cd14792">
    <property type="entry name" value="GH27"/>
    <property type="match status" value="1"/>
</dbReference>
<evidence type="ECO:0000313" key="6">
    <source>
        <dbReference type="EMBL" id="KAG8034091.1"/>
    </source>
</evidence>
<evidence type="ECO:0000256" key="2">
    <source>
        <dbReference type="ARBA" id="ARBA00023157"/>
    </source>
</evidence>
<keyword evidence="7" id="KW-1185">Reference proteome</keyword>
<dbReference type="InterPro" id="IPR035373">
    <property type="entry name" value="Melibiase/NAGA_C"/>
</dbReference>
<dbReference type="GO" id="GO:0016139">
    <property type="term" value="P:glycoside catabolic process"/>
    <property type="evidence" value="ECO:0007669"/>
    <property type="project" value="TreeGrafter"/>
</dbReference>
<comment type="caution">
    <text evidence="6">The sequence shown here is derived from an EMBL/GenBank/DDBJ whole genome shotgun (WGS) entry which is preliminary data.</text>
</comment>
<name>A0A8J5QP30_9HYME</name>
<dbReference type="Pfam" id="PF16499">
    <property type="entry name" value="Melibiase_2"/>
    <property type="match status" value="1"/>
</dbReference>
<dbReference type="EMBL" id="JAAOIC020000072">
    <property type="protein sequence ID" value="KAG8034091.1"/>
    <property type="molecule type" value="Genomic_DNA"/>
</dbReference>
<accession>A0A8J5QP30</accession>
<dbReference type="GO" id="GO:0004557">
    <property type="term" value="F:alpha-galactosidase activity"/>
    <property type="evidence" value="ECO:0007669"/>
    <property type="project" value="UniProtKB-EC"/>
</dbReference>
<dbReference type="FunFam" id="2.60.40.1180:FF:000032">
    <property type="entry name" value="Alpha-galactosidase"/>
    <property type="match status" value="1"/>
</dbReference>
<evidence type="ECO:0000256" key="1">
    <source>
        <dbReference type="ARBA" id="ARBA00022801"/>
    </source>
</evidence>
<dbReference type="PANTHER" id="PTHR11452:SF86">
    <property type="entry name" value="ALPHA-GALACTOSIDASE"/>
    <property type="match status" value="1"/>
</dbReference>
<gene>
    <name evidence="6" type="ORF">G9C98_008572</name>
</gene>
<reference evidence="6" key="2">
    <citation type="submission" date="2021-04" db="EMBL/GenBank/DDBJ databases">
        <title>Genome-wide patterns of bracovirus chromosomal integration into multiple host tissues during parasitism.</title>
        <authorList>
            <person name="Chebbi M.A.C."/>
        </authorList>
    </citation>
    <scope>NUCLEOTIDE SEQUENCE</scope>
    <source>
        <tissue evidence="6">Whole body</tissue>
    </source>
</reference>
<evidence type="ECO:0000256" key="4">
    <source>
        <dbReference type="ARBA" id="ARBA00023295"/>
    </source>
</evidence>
<organism evidence="6 7">
    <name type="scientific">Cotesia typhae</name>
    <dbReference type="NCBI Taxonomy" id="2053667"/>
    <lineage>
        <taxon>Eukaryota</taxon>
        <taxon>Metazoa</taxon>
        <taxon>Ecdysozoa</taxon>
        <taxon>Arthropoda</taxon>
        <taxon>Hexapoda</taxon>
        <taxon>Insecta</taxon>
        <taxon>Pterygota</taxon>
        <taxon>Neoptera</taxon>
        <taxon>Endopterygota</taxon>
        <taxon>Hymenoptera</taxon>
        <taxon>Apocrita</taxon>
        <taxon>Ichneumonoidea</taxon>
        <taxon>Braconidae</taxon>
        <taxon>Microgastrinae</taxon>
        <taxon>Cotesia</taxon>
    </lineage>
</organism>
<proteinExistence type="predicted"/>
<dbReference type="AlphaFoldDB" id="A0A8J5QP30"/>
<dbReference type="Pfam" id="PF17450">
    <property type="entry name" value="Melibiase_2_C"/>
    <property type="match status" value="1"/>
</dbReference>
<feature type="domain" description="Alpha galactosidase A C-terminal" evidence="5">
    <location>
        <begin position="142"/>
        <end position="222"/>
    </location>
</feature>
<keyword evidence="4" id="KW-0326">Glycosidase</keyword>
<protein>
    <recommendedName>
        <fullName evidence="5">Alpha galactosidase A C-terminal domain-containing protein</fullName>
    </recommendedName>
</protein>
<reference evidence="6" key="1">
    <citation type="submission" date="2020-03" db="EMBL/GenBank/DDBJ databases">
        <authorList>
            <person name="Chebbi M.A."/>
            <person name="Drezen J.M."/>
        </authorList>
    </citation>
    <scope>NUCLEOTIDE SEQUENCE</scope>
    <source>
        <tissue evidence="6">Whole body</tissue>
    </source>
</reference>
<evidence type="ECO:0000259" key="5">
    <source>
        <dbReference type="Pfam" id="PF17450"/>
    </source>
</evidence>
<sequence>MADLVVAEGYADVGYEYINIDDCWMEKNRASNGNVVPDRKRFPYGLKSLSDYIHMKGLKFGIYGDYGNYTCAGYPGILGYMKNDAASFASWNVDYVKLDGCYADPSDMDQGYPEFGVHLNQTGRPMIYSCSWPVYQIYAGIKHKGIEIWARPITPVHQIYYSYAIAFLNRRTDGTPSDVSVTLKELGLQYPKGYRVEDLYEDVNYGILTPETKIKVKVNPSGVVILRCNVEREQFFARSHLVSPFLPLNPVFNVRDNTFE</sequence>
<dbReference type="PANTHER" id="PTHR11452">
    <property type="entry name" value="ALPHA-GALACTOSIDASE/ALPHA-N-ACETYLGALACTOSAMINIDASE"/>
    <property type="match status" value="1"/>
</dbReference>
<evidence type="ECO:0000313" key="7">
    <source>
        <dbReference type="Proteomes" id="UP000729913"/>
    </source>
</evidence>
<evidence type="ECO:0000256" key="3">
    <source>
        <dbReference type="ARBA" id="ARBA00023180"/>
    </source>
</evidence>
<keyword evidence="3" id="KW-0325">Glycoprotein</keyword>
<dbReference type="GO" id="GO:0005737">
    <property type="term" value="C:cytoplasm"/>
    <property type="evidence" value="ECO:0007669"/>
    <property type="project" value="TreeGrafter"/>
</dbReference>
<dbReference type="Proteomes" id="UP000729913">
    <property type="component" value="Unassembled WGS sequence"/>
</dbReference>